<organism evidence="1 2">
    <name type="scientific">Henosepilachna vigintioctopunctata</name>
    <dbReference type="NCBI Taxonomy" id="420089"/>
    <lineage>
        <taxon>Eukaryota</taxon>
        <taxon>Metazoa</taxon>
        <taxon>Ecdysozoa</taxon>
        <taxon>Arthropoda</taxon>
        <taxon>Hexapoda</taxon>
        <taxon>Insecta</taxon>
        <taxon>Pterygota</taxon>
        <taxon>Neoptera</taxon>
        <taxon>Endopterygota</taxon>
        <taxon>Coleoptera</taxon>
        <taxon>Polyphaga</taxon>
        <taxon>Cucujiformia</taxon>
        <taxon>Coccinelloidea</taxon>
        <taxon>Coccinellidae</taxon>
        <taxon>Epilachninae</taxon>
        <taxon>Epilachnini</taxon>
        <taxon>Henosepilachna</taxon>
    </lineage>
</organism>
<protein>
    <submittedName>
        <fullName evidence="1">Uncharacterized protein</fullName>
    </submittedName>
</protein>
<sequence>MTNLKNEKHPRTWKWNTKTLDKDKLIEIMRLEMEVSQSQDRDKMVKGILNDLMKKREFPDNWKKNRLILLRKPGREGVNAKDYRTLTLIDSLASCCETIIADRIRGGIGR</sequence>
<keyword evidence="2" id="KW-1185">Reference proteome</keyword>
<gene>
    <name evidence="1" type="ORF">WA026_010636</name>
</gene>
<accession>A0AAW1VER8</accession>
<name>A0AAW1VER8_9CUCU</name>
<reference evidence="1 2" key="1">
    <citation type="submission" date="2023-03" db="EMBL/GenBank/DDBJ databases">
        <title>Genome insight into feeding habits of ladybird beetles.</title>
        <authorList>
            <person name="Li H.-S."/>
            <person name="Huang Y.-H."/>
            <person name="Pang H."/>
        </authorList>
    </citation>
    <scope>NUCLEOTIDE SEQUENCE [LARGE SCALE GENOMIC DNA]</scope>
    <source>
        <strain evidence="1">SYSU_2023b</strain>
        <tissue evidence="1">Whole body</tissue>
    </source>
</reference>
<comment type="caution">
    <text evidence="1">The sequence shown here is derived from an EMBL/GenBank/DDBJ whole genome shotgun (WGS) entry which is preliminary data.</text>
</comment>
<evidence type="ECO:0000313" key="1">
    <source>
        <dbReference type="EMBL" id="KAK9890564.1"/>
    </source>
</evidence>
<dbReference type="AlphaFoldDB" id="A0AAW1VER8"/>
<evidence type="ECO:0000313" key="2">
    <source>
        <dbReference type="Proteomes" id="UP001431783"/>
    </source>
</evidence>
<dbReference type="Proteomes" id="UP001431783">
    <property type="component" value="Unassembled WGS sequence"/>
</dbReference>
<dbReference type="EMBL" id="JARQZJ010000125">
    <property type="protein sequence ID" value="KAK9890564.1"/>
    <property type="molecule type" value="Genomic_DNA"/>
</dbReference>
<proteinExistence type="predicted"/>